<evidence type="ECO:0000256" key="1">
    <source>
        <dbReference type="ARBA" id="ARBA00004651"/>
    </source>
</evidence>
<dbReference type="PRINTS" id="PR01651">
    <property type="entry name" value="SECGEXPORT"/>
</dbReference>
<sequence length="84" mass="8766">MNAVLIVITVVQLLVALALILIVLFQSGKSQGLSGAIGGIADSYMSRSKAKSMDAKLARCTKWVAAVFVVLTLVLDCMVAAGIK</sequence>
<keyword evidence="9 10" id="KW-0472">Membrane</keyword>
<keyword evidence="6 10" id="KW-0653">Protein transport</keyword>
<dbReference type="Pfam" id="PF03840">
    <property type="entry name" value="SecG"/>
    <property type="match status" value="1"/>
</dbReference>
<comment type="caution">
    <text evidence="11">The sequence shown here is derived from an EMBL/GenBank/DDBJ whole genome shotgun (WGS) entry which is preliminary data.</text>
</comment>
<evidence type="ECO:0000256" key="4">
    <source>
        <dbReference type="ARBA" id="ARBA00022475"/>
    </source>
</evidence>
<dbReference type="GO" id="GO:0009306">
    <property type="term" value="P:protein secretion"/>
    <property type="evidence" value="ECO:0007669"/>
    <property type="project" value="UniProtKB-UniRule"/>
</dbReference>
<dbReference type="GO" id="GO:0043952">
    <property type="term" value="P:protein transport by the Sec complex"/>
    <property type="evidence" value="ECO:0007669"/>
    <property type="project" value="TreeGrafter"/>
</dbReference>
<comment type="subcellular location">
    <subcellularLocation>
        <location evidence="1 10">Cell membrane</location>
        <topology evidence="1 10">Multi-pass membrane protein</topology>
    </subcellularLocation>
</comment>
<dbReference type="GO" id="GO:0005886">
    <property type="term" value="C:plasma membrane"/>
    <property type="evidence" value="ECO:0007669"/>
    <property type="project" value="UniProtKB-SubCell"/>
</dbReference>
<dbReference type="Proteomes" id="UP001199319">
    <property type="component" value="Unassembled WGS sequence"/>
</dbReference>
<keyword evidence="3 10" id="KW-0813">Transport</keyword>
<keyword evidence="8 10" id="KW-0811">Translocation</keyword>
<proteinExistence type="inferred from homology"/>
<evidence type="ECO:0000256" key="5">
    <source>
        <dbReference type="ARBA" id="ARBA00022692"/>
    </source>
</evidence>
<accession>A0AAE3AC85</accession>
<evidence type="ECO:0000313" key="12">
    <source>
        <dbReference type="Proteomes" id="UP001199319"/>
    </source>
</evidence>
<dbReference type="GO" id="GO:0065002">
    <property type="term" value="P:intracellular protein transmembrane transport"/>
    <property type="evidence" value="ECO:0007669"/>
    <property type="project" value="TreeGrafter"/>
</dbReference>
<dbReference type="AlphaFoldDB" id="A0AAE3AC85"/>
<evidence type="ECO:0000256" key="9">
    <source>
        <dbReference type="ARBA" id="ARBA00023136"/>
    </source>
</evidence>
<dbReference type="PANTHER" id="PTHR34182">
    <property type="entry name" value="PROTEIN-EXPORT MEMBRANE PROTEIN SECG"/>
    <property type="match status" value="1"/>
</dbReference>
<evidence type="ECO:0000256" key="7">
    <source>
        <dbReference type="ARBA" id="ARBA00022989"/>
    </source>
</evidence>
<feature type="transmembrane region" description="Helical" evidence="10">
    <location>
        <begin position="6"/>
        <end position="25"/>
    </location>
</feature>
<keyword evidence="12" id="KW-1185">Reference proteome</keyword>
<dbReference type="InterPro" id="IPR004692">
    <property type="entry name" value="SecG"/>
</dbReference>
<evidence type="ECO:0000256" key="3">
    <source>
        <dbReference type="ARBA" id="ARBA00022448"/>
    </source>
</evidence>
<dbReference type="EMBL" id="JAJEPW010000003">
    <property type="protein sequence ID" value="MCC2128353.1"/>
    <property type="molecule type" value="Genomic_DNA"/>
</dbReference>
<evidence type="ECO:0000313" key="11">
    <source>
        <dbReference type="EMBL" id="MCC2128353.1"/>
    </source>
</evidence>
<name>A0AAE3AC85_9FIRM</name>
<dbReference type="RefSeq" id="WP_302927761.1">
    <property type="nucleotide sequence ID" value="NZ_JAJEPW010000003.1"/>
</dbReference>
<comment type="function">
    <text evidence="10">Involved in protein export. Participates in an early event of protein translocation.</text>
</comment>
<comment type="similarity">
    <text evidence="2 10">Belongs to the SecG family.</text>
</comment>
<keyword evidence="7 10" id="KW-1133">Transmembrane helix</keyword>
<organism evidence="11 12">
    <name type="scientific">Brotocaccenecus cirricatena</name>
    <dbReference type="NCBI Taxonomy" id="3064195"/>
    <lineage>
        <taxon>Bacteria</taxon>
        <taxon>Bacillati</taxon>
        <taxon>Bacillota</taxon>
        <taxon>Clostridia</taxon>
        <taxon>Eubacteriales</taxon>
        <taxon>Oscillospiraceae</taxon>
        <taxon>Brotocaccenecus</taxon>
    </lineage>
</organism>
<protein>
    <recommendedName>
        <fullName evidence="10">Protein-export membrane protein SecG</fullName>
    </recommendedName>
</protein>
<gene>
    <name evidence="11" type="primary">secG</name>
    <name evidence="11" type="ORF">LKD37_02270</name>
</gene>
<dbReference type="GO" id="GO:0015450">
    <property type="term" value="F:protein-transporting ATPase activity"/>
    <property type="evidence" value="ECO:0007669"/>
    <property type="project" value="UniProtKB-UniRule"/>
</dbReference>
<keyword evidence="5 10" id="KW-0812">Transmembrane</keyword>
<dbReference type="NCBIfam" id="TIGR00810">
    <property type="entry name" value="secG"/>
    <property type="match status" value="1"/>
</dbReference>
<evidence type="ECO:0000256" key="6">
    <source>
        <dbReference type="ARBA" id="ARBA00022927"/>
    </source>
</evidence>
<reference evidence="11" key="1">
    <citation type="submission" date="2021-10" db="EMBL/GenBank/DDBJ databases">
        <title>Anaerobic single-cell dispensing facilitates the cultivation of human gut bacteria.</title>
        <authorList>
            <person name="Afrizal A."/>
        </authorList>
    </citation>
    <scope>NUCLEOTIDE SEQUENCE</scope>
    <source>
        <strain evidence="11">CLA-AA-H272</strain>
    </source>
</reference>
<keyword evidence="4 10" id="KW-1003">Cell membrane</keyword>
<evidence type="ECO:0000256" key="10">
    <source>
        <dbReference type="RuleBase" id="RU365087"/>
    </source>
</evidence>
<evidence type="ECO:0000256" key="2">
    <source>
        <dbReference type="ARBA" id="ARBA00008445"/>
    </source>
</evidence>
<feature type="transmembrane region" description="Helical" evidence="10">
    <location>
        <begin position="63"/>
        <end position="83"/>
    </location>
</feature>
<evidence type="ECO:0000256" key="8">
    <source>
        <dbReference type="ARBA" id="ARBA00023010"/>
    </source>
</evidence>
<dbReference type="PANTHER" id="PTHR34182:SF1">
    <property type="entry name" value="PROTEIN-EXPORT MEMBRANE PROTEIN SECG"/>
    <property type="match status" value="1"/>
</dbReference>